<reference evidence="2" key="1">
    <citation type="submission" date="2025-08" db="UniProtKB">
        <authorList>
            <consortium name="Ensembl"/>
        </authorList>
    </citation>
    <scope>IDENTIFICATION</scope>
</reference>
<dbReference type="InterPro" id="IPR043160">
    <property type="entry name" value="Dynein_C_barrel"/>
</dbReference>
<dbReference type="Proteomes" id="UP000472260">
    <property type="component" value="Unassembled WGS sequence"/>
</dbReference>
<proteinExistence type="predicted"/>
<dbReference type="PANTHER" id="PTHR46961">
    <property type="entry name" value="DYNEIN HEAVY CHAIN 1, AXONEMAL-LIKE PROTEIN"/>
    <property type="match status" value="1"/>
</dbReference>
<evidence type="ECO:0000313" key="3">
    <source>
        <dbReference type="Proteomes" id="UP000472260"/>
    </source>
</evidence>
<feature type="domain" description="Dynein heavy chain C-terminal" evidence="1">
    <location>
        <begin position="12"/>
        <end position="65"/>
    </location>
</feature>
<dbReference type="GO" id="GO:0030286">
    <property type="term" value="C:dynein complex"/>
    <property type="evidence" value="ECO:0007669"/>
    <property type="project" value="InterPro"/>
</dbReference>
<keyword evidence="3" id="KW-1185">Reference proteome</keyword>
<dbReference type="AlphaFoldDB" id="A0A671SP25"/>
<organism evidence="2 3">
    <name type="scientific">Sinocyclocheilus anshuiensis</name>
    <dbReference type="NCBI Taxonomy" id="1608454"/>
    <lineage>
        <taxon>Eukaryota</taxon>
        <taxon>Metazoa</taxon>
        <taxon>Chordata</taxon>
        <taxon>Craniata</taxon>
        <taxon>Vertebrata</taxon>
        <taxon>Euteleostomi</taxon>
        <taxon>Actinopterygii</taxon>
        <taxon>Neopterygii</taxon>
        <taxon>Teleostei</taxon>
        <taxon>Ostariophysi</taxon>
        <taxon>Cypriniformes</taxon>
        <taxon>Cyprinidae</taxon>
        <taxon>Cyprininae</taxon>
        <taxon>Sinocyclocheilus</taxon>
    </lineage>
</organism>
<dbReference type="GO" id="GO:0007018">
    <property type="term" value="P:microtubule-based movement"/>
    <property type="evidence" value="ECO:0007669"/>
    <property type="project" value="InterPro"/>
</dbReference>
<accession>A0A671SP25</accession>
<dbReference type="InterPro" id="IPR026983">
    <property type="entry name" value="DHC"/>
</dbReference>
<evidence type="ECO:0000313" key="2">
    <source>
        <dbReference type="Ensembl" id="ENSSANP00000098017.1"/>
    </source>
</evidence>
<dbReference type="Ensembl" id="ENSSANT00000104084.1">
    <property type="protein sequence ID" value="ENSSANP00000098017.1"/>
    <property type="gene ID" value="ENSSANG00000048273.1"/>
</dbReference>
<dbReference type="InterPro" id="IPR041228">
    <property type="entry name" value="Dynein_C"/>
</dbReference>
<sequence length="68" mass="7863">MKPCFCFCSVNPALWCQICVKDPRLYSCPIYKKPVRTDLNYIAAVDLRTSHPPEYWILRGVALLCDVK</sequence>
<reference evidence="2" key="2">
    <citation type="submission" date="2025-09" db="UniProtKB">
        <authorList>
            <consortium name="Ensembl"/>
        </authorList>
    </citation>
    <scope>IDENTIFICATION</scope>
</reference>
<dbReference type="PANTHER" id="PTHR46961:SF18">
    <property type="entry name" value="DYNEIN AXONEMAL HEAVY CHAIN 5"/>
    <property type="match status" value="1"/>
</dbReference>
<protein>
    <recommendedName>
        <fullName evidence="1">Dynein heavy chain C-terminal domain-containing protein</fullName>
    </recommendedName>
</protein>
<dbReference type="GO" id="GO:0045505">
    <property type="term" value="F:dynein intermediate chain binding"/>
    <property type="evidence" value="ECO:0007669"/>
    <property type="project" value="InterPro"/>
</dbReference>
<dbReference type="Gene3D" id="3.10.490.20">
    <property type="match status" value="1"/>
</dbReference>
<name>A0A671SP25_9TELE</name>
<evidence type="ECO:0000259" key="1">
    <source>
        <dbReference type="Pfam" id="PF18199"/>
    </source>
</evidence>
<dbReference type="Pfam" id="PF18199">
    <property type="entry name" value="Dynein_C"/>
    <property type="match status" value="1"/>
</dbReference>
<dbReference type="GO" id="GO:0051959">
    <property type="term" value="F:dynein light intermediate chain binding"/>
    <property type="evidence" value="ECO:0007669"/>
    <property type="project" value="InterPro"/>
</dbReference>